<evidence type="ECO:0000313" key="3">
    <source>
        <dbReference type="Proteomes" id="UP000054032"/>
    </source>
</evidence>
<keyword evidence="1" id="KW-1133">Transmembrane helix</keyword>
<gene>
    <name evidence="2" type="ORF">COCMIDRAFT_28836</name>
</gene>
<feature type="transmembrane region" description="Helical" evidence="1">
    <location>
        <begin position="65"/>
        <end position="87"/>
    </location>
</feature>
<evidence type="ECO:0000313" key="2">
    <source>
        <dbReference type="EMBL" id="EUC42554.1"/>
    </source>
</evidence>
<dbReference type="Proteomes" id="UP000054032">
    <property type="component" value="Unassembled WGS sequence"/>
</dbReference>
<dbReference type="EMBL" id="KI964057">
    <property type="protein sequence ID" value="EUC42554.1"/>
    <property type="molecule type" value="Genomic_DNA"/>
</dbReference>
<evidence type="ECO:0000256" key="1">
    <source>
        <dbReference type="SAM" id="Phobius"/>
    </source>
</evidence>
<reference evidence="2 3" key="1">
    <citation type="journal article" date="2013" name="PLoS Genet.">
        <title>Comparative genome structure, secondary metabolite, and effector coding capacity across Cochliobolus pathogens.</title>
        <authorList>
            <person name="Condon B.J."/>
            <person name="Leng Y."/>
            <person name="Wu D."/>
            <person name="Bushley K.E."/>
            <person name="Ohm R.A."/>
            <person name="Otillar R."/>
            <person name="Martin J."/>
            <person name="Schackwitz W."/>
            <person name="Grimwood J."/>
            <person name="MohdZainudin N."/>
            <person name="Xue C."/>
            <person name="Wang R."/>
            <person name="Manning V.A."/>
            <person name="Dhillon B."/>
            <person name="Tu Z.J."/>
            <person name="Steffenson B.J."/>
            <person name="Salamov A."/>
            <person name="Sun H."/>
            <person name="Lowry S."/>
            <person name="LaButti K."/>
            <person name="Han J."/>
            <person name="Copeland A."/>
            <person name="Lindquist E."/>
            <person name="Barry K."/>
            <person name="Schmutz J."/>
            <person name="Baker S.E."/>
            <person name="Ciuffetti L.M."/>
            <person name="Grigoriev I.V."/>
            <person name="Zhong S."/>
            <person name="Turgeon B.G."/>
        </authorList>
    </citation>
    <scope>NUCLEOTIDE SEQUENCE [LARGE SCALE GENOMIC DNA]</scope>
    <source>
        <strain evidence="2 3">ATCC 44560</strain>
    </source>
</reference>
<dbReference type="RefSeq" id="XP_007690920.1">
    <property type="nucleotide sequence ID" value="XM_007692730.1"/>
</dbReference>
<keyword evidence="1" id="KW-0812">Transmembrane</keyword>
<sequence>MTRNWEFRSPKDQGHRRLLLSRHDAPATPPTKRMPTPYPSCSTYICAHLYIHLSPTSGAAGVADLVNAVVVVFVISAGDATLWIYLLREVPLADATKAILIGEEYNARLAKTGTRGRPRQRTAACFVACLVRPTNAGHRFEMLFDDWQRDCDCIQQVLVPYRKG</sequence>
<accession>W6Z4L7</accession>
<organism evidence="2 3">
    <name type="scientific">Bipolaris oryzae ATCC 44560</name>
    <dbReference type="NCBI Taxonomy" id="930090"/>
    <lineage>
        <taxon>Eukaryota</taxon>
        <taxon>Fungi</taxon>
        <taxon>Dikarya</taxon>
        <taxon>Ascomycota</taxon>
        <taxon>Pezizomycotina</taxon>
        <taxon>Dothideomycetes</taxon>
        <taxon>Pleosporomycetidae</taxon>
        <taxon>Pleosporales</taxon>
        <taxon>Pleosporineae</taxon>
        <taxon>Pleosporaceae</taxon>
        <taxon>Bipolaris</taxon>
    </lineage>
</organism>
<dbReference type="HOGENOM" id="CLU_1618715_0_0_1"/>
<dbReference type="OrthoDB" id="10635706at2759"/>
<keyword evidence="3" id="KW-1185">Reference proteome</keyword>
<keyword evidence="1" id="KW-0472">Membrane</keyword>
<name>W6Z4L7_COCMI</name>
<proteinExistence type="predicted"/>
<protein>
    <submittedName>
        <fullName evidence="2">Uncharacterized protein</fullName>
    </submittedName>
</protein>
<dbReference type="KEGG" id="bor:COCMIDRAFT_28836"/>
<dbReference type="AlphaFoldDB" id="W6Z4L7"/>
<dbReference type="GeneID" id="19121387"/>